<dbReference type="AlphaFoldDB" id="A0A543HH29"/>
<dbReference type="PANTHER" id="PTHR36452:SF1">
    <property type="entry name" value="DUF2461 DOMAIN-CONTAINING PROTEIN"/>
    <property type="match status" value="1"/>
</dbReference>
<dbReference type="InterPro" id="IPR012808">
    <property type="entry name" value="CHP02453"/>
</dbReference>
<dbReference type="Proteomes" id="UP000318331">
    <property type="component" value="Unassembled WGS sequence"/>
</dbReference>
<evidence type="ECO:0000313" key="2">
    <source>
        <dbReference type="Proteomes" id="UP000318331"/>
    </source>
</evidence>
<protein>
    <submittedName>
        <fullName evidence="1">Uncharacterized protein (TIGR02453 family)</fullName>
    </submittedName>
</protein>
<dbReference type="PANTHER" id="PTHR36452">
    <property type="entry name" value="CHROMOSOME 12, WHOLE GENOME SHOTGUN SEQUENCE"/>
    <property type="match status" value="1"/>
</dbReference>
<accession>A0A543HH29</accession>
<keyword evidence="2" id="KW-1185">Reference proteome</keyword>
<reference evidence="1 2" key="1">
    <citation type="submission" date="2019-06" db="EMBL/GenBank/DDBJ databases">
        <title>Sequencing the genomes of 1000 actinobacteria strains.</title>
        <authorList>
            <person name="Klenk H.-P."/>
        </authorList>
    </citation>
    <scope>NUCLEOTIDE SEQUENCE [LARGE SCALE GENOMIC DNA]</scope>
    <source>
        <strain evidence="1 2">DSM 18031</strain>
    </source>
</reference>
<dbReference type="OrthoDB" id="9794241at2"/>
<name>A0A543HH29_9MICO</name>
<comment type="caution">
    <text evidence="1">The sequence shown here is derived from an EMBL/GenBank/DDBJ whole genome shotgun (WGS) entry which is preliminary data.</text>
</comment>
<organism evidence="1 2">
    <name type="scientific">Klugiella xanthotipulae</name>
    <dbReference type="NCBI Taxonomy" id="244735"/>
    <lineage>
        <taxon>Bacteria</taxon>
        <taxon>Bacillati</taxon>
        <taxon>Actinomycetota</taxon>
        <taxon>Actinomycetes</taxon>
        <taxon>Micrococcales</taxon>
        <taxon>Microbacteriaceae</taxon>
        <taxon>Klugiella</taxon>
    </lineage>
</organism>
<dbReference type="Pfam" id="PF09365">
    <property type="entry name" value="DUF2461"/>
    <property type="match status" value="1"/>
</dbReference>
<gene>
    <name evidence="1" type="ORF">FB466_2639</name>
</gene>
<dbReference type="PIRSF" id="PIRSF028451">
    <property type="entry name" value="UCP028451"/>
    <property type="match status" value="1"/>
</dbReference>
<sequence>MSFDGFSRAALDFYAGLEGDNSKGFWLDHKPVYESAVRGPLAALADSLVEECGPYKIFRPHRDVRFGADKSPYKTHAGAYFESGGYIQLAADGLACGAGYYSMDRGQLARFRDAVVAEPSGTELDRIIAAVPADIEVRRLDPLTTAPRGYPADHPRITLLRAKGLVLWRDWPVEPWLFTAEVRDRVAEFLHAAVPLCTWLDARVGPASPVAGRSR</sequence>
<dbReference type="RefSeq" id="WP_141918907.1">
    <property type="nucleotide sequence ID" value="NZ_BAAAYS010000015.1"/>
</dbReference>
<dbReference type="EMBL" id="VFPN01000004">
    <property type="protein sequence ID" value="TQM57644.1"/>
    <property type="molecule type" value="Genomic_DNA"/>
</dbReference>
<dbReference type="InterPro" id="IPR015996">
    <property type="entry name" value="UCP028451"/>
</dbReference>
<evidence type="ECO:0000313" key="1">
    <source>
        <dbReference type="EMBL" id="TQM57644.1"/>
    </source>
</evidence>
<proteinExistence type="predicted"/>